<dbReference type="GO" id="GO:0019825">
    <property type="term" value="F:oxygen binding"/>
    <property type="evidence" value="ECO:0007669"/>
    <property type="project" value="InterPro"/>
</dbReference>
<dbReference type="GO" id="GO:0020037">
    <property type="term" value="F:heme binding"/>
    <property type="evidence" value="ECO:0007669"/>
    <property type="project" value="InterPro"/>
</dbReference>
<dbReference type="PANTHER" id="PTHR43396:SF3">
    <property type="entry name" value="FLAVOHEMOPROTEIN"/>
    <property type="match status" value="1"/>
</dbReference>
<comment type="caution">
    <text evidence="7">The sequence shown here is derived from an EMBL/GenBank/DDBJ whole genome shotgun (WGS) entry which is preliminary data.</text>
</comment>
<gene>
    <name evidence="7" type="ORF">AU381_24785</name>
</gene>
<dbReference type="OrthoDB" id="3213438at2"/>
<dbReference type="CDD" id="cd12131">
    <property type="entry name" value="HGbI-like"/>
    <property type="match status" value="1"/>
</dbReference>
<dbReference type="STRING" id="1472378.AU381_24785"/>
<evidence type="ECO:0000259" key="6">
    <source>
        <dbReference type="PROSITE" id="PS01033"/>
    </source>
</evidence>
<dbReference type="GO" id="GO:0046210">
    <property type="term" value="P:nitric oxide catabolic process"/>
    <property type="evidence" value="ECO:0007669"/>
    <property type="project" value="TreeGrafter"/>
</dbReference>
<evidence type="ECO:0000256" key="3">
    <source>
        <dbReference type="ARBA" id="ARBA00022723"/>
    </source>
</evidence>
<keyword evidence="2 5" id="KW-0561">Oxygen transport</keyword>
<evidence type="ECO:0000313" key="8">
    <source>
        <dbReference type="Proteomes" id="UP000094025"/>
    </source>
</evidence>
<dbReference type="PANTHER" id="PTHR43396">
    <property type="entry name" value="FLAVOHEMOPROTEIN"/>
    <property type="match status" value="1"/>
</dbReference>
<dbReference type="Gene3D" id="1.10.490.10">
    <property type="entry name" value="Globins"/>
    <property type="match status" value="1"/>
</dbReference>
<keyword evidence="1 5" id="KW-0349">Heme</keyword>
<dbReference type="GO" id="GO:0005344">
    <property type="term" value="F:oxygen carrier activity"/>
    <property type="evidence" value="ECO:0007669"/>
    <property type="project" value="UniProtKB-KW"/>
</dbReference>
<organism evidence="7 8">
    <name type="scientific">Sinorhizobium glycinis</name>
    <dbReference type="NCBI Taxonomy" id="1472378"/>
    <lineage>
        <taxon>Bacteria</taxon>
        <taxon>Pseudomonadati</taxon>
        <taxon>Pseudomonadota</taxon>
        <taxon>Alphaproteobacteria</taxon>
        <taxon>Hyphomicrobiales</taxon>
        <taxon>Rhizobiaceae</taxon>
        <taxon>Sinorhizobium/Ensifer group</taxon>
        <taxon>Sinorhizobium</taxon>
    </lineage>
</organism>
<keyword evidence="3" id="KW-0479">Metal-binding</keyword>
<dbReference type="Proteomes" id="UP000094025">
    <property type="component" value="Unassembled WGS sequence"/>
</dbReference>
<dbReference type="InterPro" id="IPR009050">
    <property type="entry name" value="Globin-like_sf"/>
</dbReference>
<dbReference type="GO" id="GO:0046872">
    <property type="term" value="F:metal ion binding"/>
    <property type="evidence" value="ECO:0007669"/>
    <property type="project" value="UniProtKB-KW"/>
</dbReference>
<dbReference type="GO" id="GO:0071500">
    <property type="term" value="P:cellular response to nitrosative stress"/>
    <property type="evidence" value="ECO:0007669"/>
    <property type="project" value="TreeGrafter"/>
</dbReference>
<dbReference type="PROSITE" id="PS01033">
    <property type="entry name" value="GLOBIN"/>
    <property type="match status" value="1"/>
</dbReference>
<dbReference type="InterPro" id="IPR012292">
    <property type="entry name" value="Globin/Proto"/>
</dbReference>
<keyword evidence="8" id="KW-1185">Reference proteome</keyword>
<dbReference type="Pfam" id="PF00042">
    <property type="entry name" value="Globin"/>
    <property type="match status" value="1"/>
</dbReference>
<accession>A0A178XIX1</accession>
<evidence type="ECO:0000256" key="5">
    <source>
        <dbReference type="RuleBase" id="RU000356"/>
    </source>
</evidence>
<feature type="domain" description="Globin" evidence="6">
    <location>
        <begin position="1"/>
        <end position="135"/>
    </location>
</feature>
<name>A0A178XIX1_9HYPH</name>
<dbReference type="InterPro" id="IPR000971">
    <property type="entry name" value="Globin"/>
</dbReference>
<comment type="similarity">
    <text evidence="5">Belongs to the globin family.</text>
</comment>
<sequence>MQEQDIILLETSFAEVAKVKEDAAALFYERLFVNDPALRPMFEHADMREQGRKLMAALSLVVGALRRLDAMIPALEHLAVKHVEYGVRHAHYATVGKALIETLSLFFGPVFTQEMRAAWTKAYDVVSGTMIAAAERAGTAER</sequence>
<evidence type="ECO:0000256" key="1">
    <source>
        <dbReference type="ARBA" id="ARBA00022617"/>
    </source>
</evidence>
<dbReference type="GO" id="GO:0008941">
    <property type="term" value="F:nitric oxide dioxygenase NAD(P)H activity"/>
    <property type="evidence" value="ECO:0007669"/>
    <property type="project" value="TreeGrafter"/>
</dbReference>
<proteinExistence type="inferred from homology"/>
<dbReference type="AlphaFoldDB" id="A0A178XIX1"/>
<keyword evidence="4" id="KW-0408">Iron</keyword>
<reference evidence="7 8" key="1">
    <citation type="journal article" date="2016" name="Int. J. Syst. Evol. Microbiol.">
        <title>Ensifer glycinis sp. nov., an novel rhizobial species associated with Glycine spp.</title>
        <authorList>
            <person name="Yan H."/>
            <person name="Yan J."/>
            <person name="Sui X.H."/>
            <person name="Wang E.T."/>
            <person name="Chen W.X."/>
            <person name="Zhang X.X."/>
            <person name="Chen W.F."/>
        </authorList>
    </citation>
    <scope>NUCLEOTIDE SEQUENCE [LARGE SCALE GENOMIC DNA]</scope>
    <source>
        <strain evidence="7 8">CCBAU 23380</strain>
    </source>
</reference>
<evidence type="ECO:0000256" key="2">
    <source>
        <dbReference type="ARBA" id="ARBA00022621"/>
    </source>
</evidence>
<dbReference type="GO" id="GO:0071949">
    <property type="term" value="F:FAD binding"/>
    <property type="evidence" value="ECO:0007669"/>
    <property type="project" value="TreeGrafter"/>
</dbReference>
<dbReference type="SUPFAM" id="SSF46458">
    <property type="entry name" value="Globin-like"/>
    <property type="match status" value="1"/>
</dbReference>
<dbReference type="RefSeq" id="WP_064244729.1">
    <property type="nucleotide sequence ID" value="NZ_LPUX01000068.1"/>
</dbReference>
<keyword evidence="7" id="KW-0675">Receptor</keyword>
<evidence type="ECO:0000313" key="7">
    <source>
        <dbReference type="EMBL" id="OAP34545.1"/>
    </source>
</evidence>
<dbReference type="EMBL" id="LPUX01000068">
    <property type="protein sequence ID" value="OAP34545.1"/>
    <property type="molecule type" value="Genomic_DNA"/>
</dbReference>
<keyword evidence="5" id="KW-0813">Transport</keyword>
<evidence type="ECO:0000256" key="4">
    <source>
        <dbReference type="ARBA" id="ARBA00023004"/>
    </source>
</evidence>
<protein>
    <submittedName>
        <fullName evidence="7">Hemin receptor</fullName>
    </submittedName>
</protein>